<dbReference type="PANTHER" id="PTHR42852:SF13">
    <property type="entry name" value="PROTEIN DIPZ"/>
    <property type="match status" value="1"/>
</dbReference>
<keyword evidence="2" id="KW-0812">Transmembrane</keyword>
<feature type="transmembrane region" description="Helical" evidence="2">
    <location>
        <begin position="7"/>
        <end position="26"/>
    </location>
</feature>
<dbReference type="Pfam" id="PF00578">
    <property type="entry name" value="AhpC-TSA"/>
    <property type="match status" value="1"/>
</dbReference>
<dbReference type="SUPFAM" id="SSF52833">
    <property type="entry name" value="Thioredoxin-like"/>
    <property type="match status" value="1"/>
</dbReference>
<dbReference type="RefSeq" id="WP_163459324.1">
    <property type="nucleotide sequence ID" value="NZ_JAAGOH010000031.1"/>
</dbReference>
<dbReference type="PROSITE" id="PS51352">
    <property type="entry name" value="THIOREDOXIN_2"/>
    <property type="match status" value="1"/>
</dbReference>
<dbReference type="InterPro" id="IPR050553">
    <property type="entry name" value="Thioredoxin_ResA/DsbE_sf"/>
</dbReference>
<keyword evidence="1" id="KW-0676">Redox-active center</keyword>
<dbReference type="PANTHER" id="PTHR42852">
    <property type="entry name" value="THIOL:DISULFIDE INTERCHANGE PROTEIN DSBE"/>
    <property type="match status" value="1"/>
</dbReference>
<reference evidence="4 5" key="1">
    <citation type="submission" date="2020-02" db="EMBL/GenBank/DDBJ databases">
        <title>Ideonella bacterium strain TBM-1.</title>
        <authorList>
            <person name="Chen W.-M."/>
        </authorList>
    </citation>
    <scope>NUCLEOTIDE SEQUENCE [LARGE SCALE GENOMIC DNA]</scope>
    <source>
        <strain evidence="4 5">TBM-1</strain>
    </source>
</reference>
<evidence type="ECO:0000256" key="2">
    <source>
        <dbReference type="SAM" id="Phobius"/>
    </source>
</evidence>
<dbReference type="GO" id="GO:0015036">
    <property type="term" value="F:disulfide oxidoreductase activity"/>
    <property type="evidence" value="ECO:0007669"/>
    <property type="project" value="UniProtKB-ARBA"/>
</dbReference>
<feature type="domain" description="Thioredoxin" evidence="3">
    <location>
        <begin position="23"/>
        <end position="174"/>
    </location>
</feature>
<sequence length="174" mass="19019">MSPERRVWLGAGVGAAVLGGVTWRLLGPSPSPTPQDDPQARLWQLPLTDPQGRPLSLAPLRGRPLVVNFWAAWCAPCVREMPLLDRFAQAHRAAGWEVLGLALDKPEAVQAFLARTPVGFPVGMLGLDQMGWLRELGNPAGALPYTLLLDARGHVRQRKLGELDEALLGRWREG</sequence>
<evidence type="ECO:0000259" key="3">
    <source>
        <dbReference type="PROSITE" id="PS51352"/>
    </source>
</evidence>
<dbReference type="GO" id="GO:0016209">
    <property type="term" value="F:antioxidant activity"/>
    <property type="evidence" value="ECO:0007669"/>
    <property type="project" value="InterPro"/>
</dbReference>
<gene>
    <name evidence="4" type="ORF">G3A44_18970</name>
</gene>
<comment type="caution">
    <text evidence="4">The sequence shown here is derived from an EMBL/GenBank/DDBJ whole genome shotgun (WGS) entry which is preliminary data.</text>
</comment>
<proteinExistence type="predicted"/>
<protein>
    <submittedName>
        <fullName evidence="4">TlpA family protein disulfide reductase</fullName>
    </submittedName>
</protein>
<name>A0A7C9TL51_9BURK</name>
<dbReference type="PROSITE" id="PS00194">
    <property type="entry name" value="THIOREDOXIN_1"/>
    <property type="match status" value="1"/>
</dbReference>
<accession>A0A7C9TL51</accession>
<keyword evidence="2" id="KW-0472">Membrane</keyword>
<dbReference type="InterPro" id="IPR013766">
    <property type="entry name" value="Thioredoxin_domain"/>
</dbReference>
<dbReference type="InterPro" id="IPR036249">
    <property type="entry name" value="Thioredoxin-like_sf"/>
</dbReference>
<keyword evidence="2" id="KW-1133">Transmembrane helix</keyword>
<evidence type="ECO:0000313" key="4">
    <source>
        <dbReference type="EMBL" id="NDY93279.1"/>
    </source>
</evidence>
<dbReference type="Proteomes" id="UP000484255">
    <property type="component" value="Unassembled WGS sequence"/>
</dbReference>
<evidence type="ECO:0000256" key="1">
    <source>
        <dbReference type="ARBA" id="ARBA00023284"/>
    </source>
</evidence>
<dbReference type="EMBL" id="JAAGOH010000031">
    <property type="protein sequence ID" value="NDY93279.1"/>
    <property type="molecule type" value="Genomic_DNA"/>
</dbReference>
<organism evidence="4 5">
    <name type="scientific">Ideonella livida</name>
    <dbReference type="NCBI Taxonomy" id="2707176"/>
    <lineage>
        <taxon>Bacteria</taxon>
        <taxon>Pseudomonadati</taxon>
        <taxon>Pseudomonadota</taxon>
        <taxon>Betaproteobacteria</taxon>
        <taxon>Burkholderiales</taxon>
        <taxon>Sphaerotilaceae</taxon>
        <taxon>Ideonella</taxon>
    </lineage>
</organism>
<keyword evidence="5" id="KW-1185">Reference proteome</keyword>
<dbReference type="CDD" id="cd02966">
    <property type="entry name" value="TlpA_like_family"/>
    <property type="match status" value="1"/>
</dbReference>
<dbReference type="AlphaFoldDB" id="A0A7C9TL51"/>
<dbReference type="InterPro" id="IPR017937">
    <property type="entry name" value="Thioredoxin_CS"/>
</dbReference>
<evidence type="ECO:0000313" key="5">
    <source>
        <dbReference type="Proteomes" id="UP000484255"/>
    </source>
</evidence>
<dbReference type="InterPro" id="IPR000866">
    <property type="entry name" value="AhpC/TSA"/>
</dbReference>
<dbReference type="Gene3D" id="3.40.30.10">
    <property type="entry name" value="Glutaredoxin"/>
    <property type="match status" value="1"/>
</dbReference>